<evidence type="ECO:0000256" key="1">
    <source>
        <dbReference type="ARBA" id="ARBA00004651"/>
    </source>
</evidence>
<keyword evidence="5 6" id="KW-0472">Membrane</keyword>
<evidence type="ECO:0000256" key="3">
    <source>
        <dbReference type="ARBA" id="ARBA00022692"/>
    </source>
</evidence>
<accession>A0A562UR54</accession>
<feature type="transmembrane region" description="Helical" evidence="6">
    <location>
        <begin position="21"/>
        <end position="42"/>
    </location>
</feature>
<name>A0A562UR54_9ACTN</name>
<feature type="transmembrane region" description="Helical" evidence="6">
    <location>
        <begin position="256"/>
        <end position="278"/>
    </location>
</feature>
<keyword evidence="3 6" id="KW-0812">Transmembrane</keyword>
<dbReference type="GO" id="GO:0005886">
    <property type="term" value="C:plasma membrane"/>
    <property type="evidence" value="ECO:0007669"/>
    <property type="project" value="UniProtKB-SubCell"/>
</dbReference>
<evidence type="ECO:0000313" key="8">
    <source>
        <dbReference type="EMBL" id="TWJ08099.1"/>
    </source>
</evidence>
<feature type="transmembrane region" description="Helical" evidence="6">
    <location>
        <begin position="168"/>
        <end position="192"/>
    </location>
</feature>
<feature type="domain" description="ABC-2 type transporter transmembrane" evidence="7">
    <location>
        <begin position="20"/>
        <end position="364"/>
    </location>
</feature>
<dbReference type="InterPro" id="IPR013525">
    <property type="entry name" value="ABC2_TM"/>
</dbReference>
<evidence type="ECO:0000256" key="5">
    <source>
        <dbReference type="ARBA" id="ARBA00023136"/>
    </source>
</evidence>
<dbReference type="OrthoDB" id="3268959at2"/>
<evidence type="ECO:0000313" key="9">
    <source>
        <dbReference type="Proteomes" id="UP000321617"/>
    </source>
</evidence>
<feature type="transmembrane region" description="Helical" evidence="6">
    <location>
        <begin position="347"/>
        <end position="367"/>
    </location>
</feature>
<dbReference type="InterPro" id="IPR051449">
    <property type="entry name" value="ABC-2_transporter_component"/>
</dbReference>
<feature type="transmembrane region" description="Helical" evidence="6">
    <location>
        <begin position="290"/>
        <end position="310"/>
    </location>
</feature>
<evidence type="ECO:0000256" key="2">
    <source>
        <dbReference type="ARBA" id="ARBA00022475"/>
    </source>
</evidence>
<evidence type="ECO:0000256" key="6">
    <source>
        <dbReference type="SAM" id="Phobius"/>
    </source>
</evidence>
<proteinExistence type="predicted"/>
<dbReference type="Pfam" id="PF12698">
    <property type="entry name" value="ABC2_membrane_3"/>
    <property type="match status" value="1"/>
</dbReference>
<evidence type="ECO:0000256" key="4">
    <source>
        <dbReference type="ARBA" id="ARBA00022989"/>
    </source>
</evidence>
<keyword evidence="9" id="KW-1185">Reference proteome</keyword>
<gene>
    <name evidence="8" type="ORF">LX16_4319</name>
</gene>
<evidence type="ECO:0000259" key="7">
    <source>
        <dbReference type="Pfam" id="PF12698"/>
    </source>
</evidence>
<dbReference type="EMBL" id="VLLL01000008">
    <property type="protein sequence ID" value="TWJ08099.1"/>
    <property type="molecule type" value="Genomic_DNA"/>
</dbReference>
<reference evidence="8 9" key="1">
    <citation type="journal article" date="2013" name="Stand. Genomic Sci.">
        <title>Genomic Encyclopedia of Type Strains, Phase I: The one thousand microbial genomes (KMG-I) project.</title>
        <authorList>
            <person name="Kyrpides N.C."/>
            <person name="Woyke T."/>
            <person name="Eisen J.A."/>
            <person name="Garrity G."/>
            <person name="Lilburn T.G."/>
            <person name="Beck B.J."/>
            <person name="Whitman W.B."/>
            <person name="Hugenholtz P."/>
            <person name="Klenk H.P."/>
        </authorList>
    </citation>
    <scope>NUCLEOTIDE SEQUENCE [LARGE SCALE GENOMIC DNA]</scope>
    <source>
        <strain evidence="8 9">DSM 45044</strain>
    </source>
</reference>
<dbReference type="AlphaFoldDB" id="A0A562UR54"/>
<comment type="subcellular location">
    <subcellularLocation>
        <location evidence="1">Cell membrane</location>
        <topology evidence="1">Multi-pass membrane protein</topology>
    </subcellularLocation>
</comment>
<dbReference type="GO" id="GO:0140359">
    <property type="term" value="F:ABC-type transporter activity"/>
    <property type="evidence" value="ECO:0007669"/>
    <property type="project" value="InterPro"/>
</dbReference>
<dbReference type="Proteomes" id="UP000321617">
    <property type="component" value="Unassembled WGS sequence"/>
</dbReference>
<sequence>MKGVWLVAKREILTRGLSRSYIVGVVVSAVLVAGLTLLPGLLGGPSEYRVVLTGTESAELATAIEAAAEGFEEFSVETAEVADPEAARAEVEAGDADAAIIDNTTLVTESGADQQLAVVIDGAHQAVTTQRQLAEAGFDPADVNAALTVAPLQDDQLGGDDAGARQGIAYFLVIVLFFMVMMPTMYVAMGVVEEKSSRIVEILLSSLKPWQLLVGKVAGLGVLGFVNLAVPLAVGLAMGDVTGAVAELPSGLTGTILSSLVWWVLGFCFYAAMAGALASMISRQEDMNSAIGPLTMLMILSYVVAAVYAWQPTTLVARVLSYVPPFSMFMMPVRDAVNDAPLWQQGLSALLMALAAVGMFALGATIYRRSVMRTGSKVKLTEVLRKSS</sequence>
<dbReference type="RefSeq" id="WP_158645680.1">
    <property type="nucleotide sequence ID" value="NZ_BAABIJ010000004.1"/>
</dbReference>
<feature type="transmembrane region" description="Helical" evidence="6">
    <location>
        <begin position="213"/>
        <end position="236"/>
    </location>
</feature>
<dbReference type="PANTHER" id="PTHR30294">
    <property type="entry name" value="MEMBRANE COMPONENT OF ABC TRANSPORTER YHHJ-RELATED"/>
    <property type="match status" value="1"/>
</dbReference>
<organism evidence="8 9">
    <name type="scientific">Stackebrandtia albiflava</name>
    <dbReference type="NCBI Taxonomy" id="406432"/>
    <lineage>
        <taxon>Bacteria</taxon>
        <taxon>Bacillati</taxon>
        <taxon>Actinomycetota</taxon>
        <taxon>Actinomycetes</taxon>
        <taxon>Glycomycetales</taxon>
        <taxon>Glycomycetaceae</taxon>
        <taxon>Stackebrandtia</taxon>
    </lineage>
</organism>
<keyword evidence="4 6" id="KW-1133">Transmembrane helix</keyword>
<comment type="caution">
    <text evidence="8">The sequence shown here is derived from an EMBL/GenBank/DDBJ whole genome shotgun (WGS) entry which is preliminary data.</text>
</comment>
<keyword evidence="2" id="KW-1003">Cell membrane</keyword>
<dbReference type="PANTHER" id="PTHR30294:SF29">
    <property type="entry name" value="MULTIDRUG ABC TRANSPORTER PERMEASE YBHS-RELATED"/>
    <property type="match status" value="1"/>
</dbReference>
<protein>
    <submittedName>
        <fullName evidence="8">ABC-2 type transport system permease protein</fullName>
    </submittedName>
</protein>